<organism evidence="2 3">
    <name type="scientific">Aureobasidium melanogenum (strain CBS 110374)</name>
    <name type="common">Aureobasidium pullulans var. melanogenum</name>
    <dbReference type="NCBI Taxonomy" id="1043003"/>
    <lineage>
        <taxon>Eukaryota</taxon>
        <taxon>Fungi</taxon>
        <taxon>Dikarya</taxon>
        <taxon>Ascomycota</taxon>
        <taxon>Pezizomycotina</taxon>
        <taxon>Dothideomycetes</taxon>
        <taxon>Dothideomycetidae</taxon>
        <taxon>Dothideales</taxon>
        <taxon>Saccotheciaceae</taxon>
        <taxon>Aureobasidium</taxon>
    </lineage>
</organism>
<evidence type="ECO:0000313" key="3">
    <source>
        <dbReference type="Proteomes" id="UP000030672"/>
    </source>
</evidence>
<dbReference type="PROSITE" id="PS51257">
    <property type="entry name" value="PROKAR_LIPOPROTEIN"/>
    <property type="match status" value="1"/>
</dbReference>
<evidence type="ECO:0000313" key="2">
    <source>
        <dbReference type="EMBL" id="KEQ59186.1"/>
    </source>
</evidence>
<feature type="chain" id="PRO_5001701294" evidence="1">
    <location>
        <begin position="18"/>
        <end position="136"/>
    </location>
</feature>
<dbReference type="STRING" id="1043003.A0A074W9J1"/>
<dbReference type="AlphaFoldDB" id="A0A074W9J1"/>
<reference evidence="2 3" key="1">
    <citation type="journal article" date="2014" name="BMC Genomics">
        <title>Genome sequencing of four Aureobasidium pullulans varieties: biotechnological potential, stress tolerance, and description of new species.</title>
        <authorList>
            <person name="Gostin Ar C."/>
            <person name="Ohm R.A."/>
            <person name="Kogej T."/>
            <person name="Sonjak S."/>
            <person name="Turk M."/>
            <person name="Zajc J."/>
            <person name="Zalar P."/>
            <person name="Grube M."/>
            <person name="Sun H."/>
            <person name="Han J."/>
            <person name="Sharma A."/>
            <person name="Chiniquy J."/>
            <person name="Ngan C.Y."/>
            <person name="Lipzen A."/>
            <person name="Barry K."/>
            <person name="Grigoriev I.V."/>
            <person name="Gunde-Cimerman N."/>
        </authorList>
    </citation>
    <scope>NUCLEOTIDE SEQUENCE [LARGE SCALE GENOMIC DNA]</scope>
    <source>
        <strain evidence="2 3">CBS 110374</strain>
    </source>
</reference>
<feature type="signal peptide" evidence="1">
    <location>
        <begin position="1"/>
        <end position="17"/>
    </location>
</feature>
<sequence>MKFTAAASLAFIGAVAAQNSTTAATGCVAKYNTCRTTPVDGLSANQAYCASQNAQCQGDCYAALNTCRSTPVDGLSANQAACVAEYATCLGENPIASTGGLISTLIPYSATASSSATVASASGNSSMVYTTEVVTA</sequence>
<gene>
    <name evidence="2" type="ORF">M437DRAFT_57423</name>
</gene>
<evidence type="ECO:0000256" key="1">
    <source>
        <dbReference type="SAM" id="SignalP"/>
    </source>
</evidence>
<dbReference type="GeneID" id="63916599"/>
<dbReference type="EMBL" id="KL584849">
    <property type="protein sequence ID" value="KEQ59186.1"/>
    <property type="molecule type" value="Genomic_DNA"/>
</dbReference>
<protein>
    <submittedName>
        <fullName evidence="2">Uncharacterized protein</fullName>
    </submittedName>
</protein>
<proteinExistence type="predicted"/>
<dbReference type="Proteomes" id="UP000030672">
    <property type="component" value="Unassembled WGS sequence"/>
</dbReference>
<dbReference type="RefSeq" id="XP_040876209.1">
    <property type="nucleotide sequence ID" value="XM_041023226.1"/>
</dbReference>
<accession>A0A074W9J1</accession>
<name>A0A074W9J1_AURM1</name>
<dbReference type="HOGENOM" id="CLU_155348_0_0_1"/>
<keyword evidence="1" id="KW-0732">Signal</keyword>
<keyword evidence="3" id="KW-1185">Reference proteome</keyword>